<proteinExistence type="predicted"/>
<dbReference type="Proteomes" id="UP000198281">
    <property type="component" value="Unassembled WGS sequence"/>
</dbReference>
<protein>
    <submittedName>
        <fullName evidence="1">Uncharacterized protein</fullName>
    </submittedName>
</protein>
<evidence type="ECO:0000313" key="1">
    <source>
        <dbReference type="EMBL" id="SNT16013.1"/>
    </source>
</evidence>
<name>A0A239KEE5_9SPHN</name>
<sequence>MGRYPTQTATRVLLESQRDRLRDAIITSPLATVFARNSAERYLKRVNDALGFTDTALSASAGLFGRNGWAPGIDDAITSLRRQHELTALAKVDAAAAKRIAA</sequence>
<organism evidence="1 2">
    <name type="scientific">Edaphosphingomonas laterariae</name>
    <dbReference type="NCBI Taxonomy" id="861865"/>
    <lineage>
        <taxon>Bacteria</taxon>
        <taxon>Pseudomonadati</taxon>
        <taxon>Pseudomonadota</taxon>
        <taxon>Alphaproteobacteria</taxon>
        <taxon>Sphingomonadales</taxon>
        <taxon>Rhizorhabdaceae</taxon>
        <taxon>Edaphosphingomonas</taxon>
    </lineage>
</organism>
<keyword evidence="2" id="KW-1185">Reference proteome</keyword>
<reference evidence="2" key="1">
    <citation type="submission" date="2017-06" db="EMBL/GenBank/DDBJ databases">
        <authorList>
            <person name="Varghese N."/>
            <person name="Submissions S."/>
        </authorList>
    </citation>
    <scope>NUCLEOTIDE SEQUENCE [LARGE SCALE GENOMIC DNA]</scope>
    <source>
        <strain evidence="2">LNB2</strain>
    </source>
</reference>
<evidence type="ECO:0000313" key="2">
    <source>
        <dbReference type="Proteomes" id="UP000198281"/>
    </source>
</evidence>
<dbReference type="EMBL" id="FZOS01000050">
    <property type="protein sequence ID" value="SNT16013.1"/>
    <property type="molecule type" value="Genomic_DNA"/>
</dbReference>
<dbReference type="RefSeq" id="WP_089221323.1">
    <property type="nucleotide sequence ID" value="NZ_FZOS01000050.1"/>
</dbReference>
<accession>A0A239KEE5</accession>
<gene>
    <name evidence="1" type="ORF">SAMN06295912_15021</name>
</gene>
<dbReference type="AlphaFoldDB" id="A0A239KEE5"/>